<comment type="caution">
    <text evidence="2">The sequence shown here is derived from an EMBL/GenBank/DDBJ whole genome shotgun (WGS) entry which is preliminary data.</text>
</comment>
<accession>A0ABW6PQD7</accession>
<dbReference type="EMBL" id="JBIAMX010000010">
    <property type="protein sequence ID" value="MFF0544627.1"/>
    <property type="molecule type" value="Genomic_DNA"/>
</dbReference>
<dbReference type="InterPro" id="IPR053224">
    <property type="entry name" value="Sensory_adhesion_molecule"/>
</dbReference>
<keyword evidence="3" id="KW-1185">Reference proteome</keyword>
<reference evidence="2 3" key="1">
    <citation type="submission" date="2024-10" db="EMBL/GenBank/DDBJ databases">
        <title>The Natural Products Discovery Center: Release of the First 8490 Sequenced Strains for Exploring Actinobacteria Biosynthetic Diversity.</title>
        <authorList>
            <person name="Kalkreuter E."/>
            <person name="Kautsar S.A."/>
            <person name="Yang D."/>
            <person name="Bader C.D."/>
            <person name="Teijaro C.N."/>
            <person name="Fluegel L."/>
            <person name="Davis C.M."/>
            <person name="Simpson J.R."/>
            <person name="Lauterbach L."/>
            <person name="Steele A.D."/>
            <person name="Gui C."/>
            <person name="Meng S."/>
            <person name="Li G."/>
            <person name="Viehrig K."/>
            <person name="Ye F."/>
            <person name="Su P."/>
            <person name="Kiefer A.F."/>
            <person name="Nichols A."/>
            <person name="Cepeda A.J."/>
            <person name="Yan W."/>
            <person name="Fan B."/>
            <person name="Jiang Y."/>
            <person name="Adhikari A."/>
            <person name="Zheng C.-J."/>
            <person name="Schuster L."/>
            <person name="Cowan T.M."/>
            <person name="Smanski M.J."/>
            <person name="Chevrette M.G."/>
            <person name="De Carvalho L.P.S."/>
            <person name="Shen B."/>
        </authorList>
    </citation>
    <scope>NUCLEOTIDE SEQUENCE [LARGE SCALE GENOMIC DNA]</scope>
    <source>
        <strain evidence="2 3">NPDC004045</strain>
    </source>
</reference>
<dbReference type="RefSeq" id="WP_387701154.1">
    <property type="nucleotide sequence ID" value="NZ_JBIAMX010000010.1"/>
</dbReference>
<sequence>MFRSRFAVAALAAACVTAGCGTDTAAPAPAAAAPAVTTAFGLPGDRAYPEGIALDPRSGDTYVGSYSTGAIYRAAAGASRAEEFLAAGADGRATANGLAVDGRGRLWVIDSTAGVTVYDTATRAPLARFDVPGPAPHFVNDLALTPDGTAYLTDSVRNVLYAVAPERVDRGERGTLAVAAELAAALPQPVAPDALELNGIVADPAGRFLLVVAMTSGTLIRVDPTGATAPRAIALTGGDVRHGDGLALDGRTLWVVHNVDDTISRWTLTADGTAATREATFHDPALQIPTTMVRSGHRALVVSSQFDKGGPMGPGTPGPFAVHAVDGI</sequence>
<feature type="signal peptide" evidence="1">
    <location>
        <begin position="1"/>
        <end position="25"/>
    </location>
</feature>
<evidence type="ECO:0000313" key="3">
    <source>
        <dbReference type="Proteomes" id="UP001601444"/>
    </source>
</evidence>
<dbReference type="PANTHER" id="PTHR31460">
    <property type="match status" value="1"/>
</dbReference>
<organism evidence="2 3">
    <name type="scientific">Nocardia thailandica</name>
    <dbReference type="NCBI Taxonomy" id="257275"/>
    <lineage>
        <taxon>Bacteria</taxon>
        <taxon>Bacillati</taxon>
        <taxon>Actinomycetota</taxon>
        <taxon>Actinomycetes</taxon>
        <taxon>Mycobacteriales</taxon>
        <taxon>Nocardiaceae</taxon>
        <taxon>Nocardia</taxon>
    </lineage>
</organism>
<gene>
    <name evidence="2" type="ORF">ACFYTF_17505</name>
</gene>
<evidence type="ECO:0000313" key="2">
    <source>
        <dbReference type="EMBL" id="MFF0544627.1"/>
    </source>
</evidence>
<proteinExistence type="predicted"/>
<feature type="chain" id="PRO_5047227799" evidence="1">
    <location>
        <begin position="26"/>
        <end position="328"/>
    </location>
</feature>
<protein>
    <submittedName>
        <fullName evidence="2">SMP-30/gluconolactonase/LRE family protein</fullName>
    </submittedName>
</protein>
<dbReference type="InterPro" id="IPR015943">
    <property type="entry name" value="WD40/YVTN_repeat-like_dom_sf"/>
</dbReference>
<evidence type="ECO:0000256" key="1">
    <source>
        <dbReference type="SAM" id="SignalP"/>
    </source>
</evidence>
<dbReference type="Proteomes" id="UP001601444">
    <property type="component" value="Unassembled WGS sequence"/>
</dbReference>
<name>A0ABW6PQD7_9NOCA</name>
<dbReference type="PROSITE" id="PS51257">
    <property type="entry name" value="PROKAR_LIPOPROTEIN"/>
    <property type="match status" value="1"/>
</dbReference>
<dbReference type="Gene3D" id="2.130.10.10">
    <property type="entry name" value="YVTN repeat-like/Quinoprotein amine dehydrogenase"/>
    <property type="match status" value="2"/>
</dbReference>
<dbReference type="SUPFAM" id="SSF63829">
    <property type="entry name" value="Calcium-dependent phosphotriesterase"/>
    <property type="match status" value="1"/>
</dbReference>
<dbReference type="PANTHER" id="PTHR31460:SF3">
    <property type="entry name" value="MESOCENTIN"/>
    <property type="match status" value="1"/>
</dbReference>
<keyword evidence="1" id="KW-0732">Signal</keyword>